<evidence type="ECO:0000313" key="2">
    <source>
        <dbReference type="EMBL" id="CAD7443719.1"/>
    </source>
</evidence>
<accession>A0A7R9I149</accession>
<gene>
    <name evidence="2" type="ORF">TBIB3V08_LOCUS6118</name>
</gene>
<sequence length="180" mass="20827">MATRFEVQLTQWVKRNNLIRKIIEEKTCREETSREDFCYKKNFLLCRECGADTADSSYLYNIFSPLALVQSNQSLFGRHSVPVQLLENPLGIRFRVVTISKASCTGVDQWQSDFSWFPGYAWKFCLCTHCGHHLGWLFEPLKSANKDQRTVSKNGFYAIILDNVLSESYSLMIVPESYKS</sequence>
<dbReference type="Gene3D" id="2.170.150.20">
    <property type="entry name" value="Peptide methionine sulfoxide reductase"/>
    <property type="match status" value="1"/>
</dbReference>
<evidence type="ECO:0000259" key="1">
    <source>
        <dbReference type="PROSITE" id="PS51788"/>
    </source>
</evidence>
<reference evidence="2" key="1">
    <citation type="submission" date="2020-11" db="EMBL/GenBank/DDBJ databases">
        <authorList>
            <person name="Tran Van P."/>
        </authorList>
    </citation>
    <scope>NUCLEOTIDE SEQUENCE</scope>
</reference>
<dbReference type="InterPro" id="IPR034750">
    <property type="entry name" value="CULT"/>
</dbReference>
<dbReference type="AlphaFoldDB" id="A0A7R9I149"/>
<protein>
    <recommendedName>
        <fullName evidence="1">CULT domain-containing protein</fullName>
    </recommendedName>
</protein>
<dbReference type="EMBL" id="OD566296">
    <property type="protein sequence ID" value="CAD7443719.1"/>
    <property type="molecule type" value="Genomic_DNA"/>
</dbReference>
<name>A0A7R9I149_9NEOP</name>
<dbReference type="FunFam" id="2.170.150.20:FF:000007">
    <property type="entry name" value="Protein cereblon"/>
    <property type="match status" value="1"/>
</dbReference>
<proteinExistence type="predicted"/>
<dbReference type="PROSITE" id="PS51788">
    <property type="entry name" value="CULT"/>
    <property type="match status" value="1"/>
</dbReference>
<feature type="domain" description="CULT" evidence="1">
    <location>
        <begin position="41"/>
        <end position="168"/>
    </location>
</feature>
<dbReference type="CDD" id="cd15777">
    <property type="entry name" value="CRBN_C_like"/>
    <property type="match status" value="1"/>
</dbReference>
<organism evidence="2">
    <name type="scientific">Timema bartmani</name>
    <dbReference type="NCBI Taxonomy" id="61472"/>
    <lineage>
        <taxon>Eukaryota</taxon>
        <taxon>Metazoa</taxon>
        <taxon>Ecdysozoa</taxon>
        <taxon>Arthropoda</taxon>
        <taxon>Hexapoda</taxon>
        <taxon>Insecta</taxon>
        <taxon>Pterygota</taxon>
        <taxon>Neoptera</taxon>
        <taxon>Polyneoptera</taxon>
        <taxon>Phasmatodea</taxon>
        <taxon>Timematodea</taxon>
        <taxon>Timematoidea</taxon>
        <taxon>Timematidae</taxon>
        <taxon>Timema</taxon>
    </lineage>
</organism>